<dbReference type="GO" id="GO:0061630">
    <property type="term" value="F:ubiquitin protein ligase activity"/>
    <property type="evidence" value="ECO:0007669"/>
    <property type="project" value="TreeGrafter"/>
</dbReference>
<evidence type="ECO:0000256" key="1">
    <source>
        <dbReference type="ARBA" id="ARBA00022723"/>
    </source>
</evidence>
<feature type="region of interest" description="Disordered" evidence="5">
    <location>
        <begin position="313"/>
        <end position="367"/>
    </location>
</feature>
<evidence type="ECO:0000256" key="2">
    <source>
        <dbReference type="ARBA" id="ARBA00022771"/>
    </source>
</evidence>
<evidence type="ECO:0000313" key="8">
    <source>
        <dbReference type="Proteomes" id="UP001286313"/>
    </source>
</evidence>
<dbReference type="InterPro" id="IPR027370">
    <property type="entry name" value="Znf-RING_euk"/>
</dbReference>
<evidence type="ECO:0000259" key="6">
    <source>
        <dbReference type="PROSITE" id="PS50089"/>
    </source>
</evidence>
<evidence type="ECO:0000256" key="4">
    <source>
        <dbReference type="PROSITE-ProRule" id="PRU00175"/>
    </source>
</evidence>
<feature type="compositionally biased region" description="Low complexity" evidence="5">
    <location>
        <begin position="351"/>
        <end position="364"/>
    </location>
</feature>
<dbReference type="SUPFAM" id="SSF57850">
    <property type="entry name" value="RING/U-box"/>
    <property type="match status" value="1"/>
</dbReference>
<feature type="compositionally biased region" description="Basic and acidic residues" evidence="5">
    <location>
        <begin position="1"/>
        <end position="15"/>
    </location>
</feature>
<keyword evidence="3" id="KW-0862">Zinc</keyword>
<accession>A0AAE1EJY7</accession>
<dbReference type="InterPro" id="IPR017907">
    <property type="entry name" value="Znf_RING_CS"/>
</dbReference>
<dbReference type="GO" id="GO:0008270">
    <property type="term" value="F:zinc ion binding"/>
    <property type="evidence" value="ECO:0007669"/>
    <property type="project" value="UniProtKB-KW"/>
</dbReference>
<evidence type="ECO:0000313" key="7">
    <source>
        <dbReference type="EMBL" id="KAK3853425.1"/>
    </source>
</evidence>
<dbReference type="Gene3D" id="3.30.40.10">
    <property type="entry name" value="Zinc/RING finger domain, C3HC4 (zinc finger)"/>
    <property type="match status" value="1"/>
</dbReference>
<feature type="region of interest" description="Disordered" evidence="5">
    <location>
        <begin position="1"/>
        <end position="80"/>
    </location>
</feature>
<sequence length="393" mass="45231">MKEKEEKEEKKKEVEEKEEEEEEEEQEKEEEEEEEMEEKEEEEMEEEEEEEEMEEEKKKEVEEKEEEEKMMMKEKKSYSEGERRPLMLPACGHTFCHLCLATLVARNSEEGSFQCPTCRHLQSLRDLNALPVNYSLLEVVARRQRRGASHIHPNTHNGSQDQHQDSVGSVRIRATRLVKQLSNASEDNTNSVTTALVNLAEQLRQRRRLHHLLQESRTVRAAARASTTLTASTAAATAIADIQHRFQDAHITTDTRVWVGGPGAPASPIDMITPTPNTPTYIYSPTTPTHTHIFTYQPTHIFIFNLPPHQHPHTNTYLPHHPHPHLPHPPLPHLPPHPHPLPSPTTPPTPTHTYSPPTTPHSHLYSFHTSTPHTAIQQQHNIFISEYFKHTFL</sequence>
<proteinExistence type="predicted"/>
<keyword evidence="2 4" id="KW-0863">Zinc-finger</keyword>
<dbReference type="PROSITE" id="PS50089">
    <property type="entry name" value="ZF_RING_2"/>
    <property type="match status" value="1"/>
</dbReference>
<dbReference type="InterPro" id="IPR001841">
    <property type="entry name" value="Znf_RING"/>
</dbReference>
<feature type="domain" description="RING-type" evidence="6">
    <location>
        <begin position="91"/>
        <end position="119"/>
    </location>
</feature>
<dbReference type="InterPro" id="IPR051435">
    <property type="entry name" value="RING_finger_E3_ubiq-ligases"/>
</dbReference>
<feature type="compositionally biased region" description="Acidic residues" evidence="5">
    <location>
        <begin position="16"/>
        <end position="54"/>
    </location>
</feature>
<evidence type="ECO:0000256" key="3">
    <source>
        <dbReference type="ARBA" id="ARBA00022833"/>
    </source>
</evidence>
<dbReference type="Proteomes" id="UP001286313">
    <property type="component" value="Unassembled WGS sequence"/>
</dbReference>
<dbReference type="PANTHER" id="PTHR22791:SF6">
    <property type="entry name" value="RING-TYPE DOMAIN-CONTAINING PROTEIN"/>
    <property type="match status" value="1"/>
</dbReference>
<reference evidence="7" key="1">
    <citation type="submission" date="2023-10" db="EMBL/GenBank/DDBJ databases">
        <title>Genome assemblies of two species of porcelain crab, Petrolisthes cinctipes and Petrolisthes manimaculis (Anomura: Porcellanidae).</title>
        <authorList>
            <person name="Angst P."/>
        </authorList>
    </citation>
    <scope>NUCLEOTIDE SEQUENCE</scope>
    <source>
        <strain evidence="7">PB745_01</strain>
        <tissue evidence="7">Gill</tissue>
    </source>
</reference>
<keyword evidence="8" id="KW-1185">Reference proteome</keyword>
<comment type="caution">
    <text evidence="7">The sequence shown here is derived from an EMBL/GenBank/DDBJ whole genome shotgun (WGS) entry which is preliminary data.</text>
</comment>
<dbReference type="GO" id="GO:0016567">
    <property type="term" value="P:protein ubiquitination"/>
    <property type="evidence" value="ECO:0007669"/>
    <property type="project" value="TreeGrafter"/>
</dbReference>
<dbReference type="AlphaFoldDB" id="A0AAE1EJY7"/>
<organism evidence="7 8">
    <name type="scientific">Petrolisthes cinctipes</name>
    <name type="common">Flat porcelain crab</name>
    <dbReference type="NCBI Taxonomy" id="88211"/>
    <lineage>
        <taxon>Eukaryota</taxon>
        <taxon>Metazoa</taxon>
        <taxon>Ecdysozoa</taxon>
        <taxon>Arthropoda</taxon>
        <taxon>Crustacea</taxon>
        <taxon>Multicrustacea</taxon>
        <taxon>Malacostraca</taxon>
        <taxon>Eumalacostraca</taxon>
        <taxon>Eucarida</taxon>
        <taxon>Decapoda</taxon>
        <taxon>Pleocyemata</taxon>
        <taxon>Anomura</taxon>
        <taxon>Galatheoidea</taxon>
        <taxon>Porcellanidae</taxon>
        <taxon>Petrolisthes</taxon>
    </lineage>
</organism>
<dbReference type="PROSITE" id="PS00518">
    <property type="entry name" value="ZF_RING_1"/>
    <property type="match status" value="1"/>
</dbReference>
<feature type="compositionally biased region" description="Basic and acidic residues" evidence="5">
    <location>
        <begin position="55"/>
        <end position="80"/>
    </location>
</feature>
<evidence type="ECO:0000256" key="5">
    <source>
        <dbReference type="SAM" id="MobiDB-lite"/>
    </source>
</evidence>
<dbReference type="PANTHER" id="PTHR22791">
    <property type="entry name" value="RING-TYPE DOMAIN-CONTAINING PROTEIN"/>
    <property type="match status" value="1"/>
</dbReference>
<feature type="compositionally biased region" description="Pro residues" evidence="5">
    <location>
        <begin position="327"/>
        <end position="350"/>
    </location>
</feature>
<dbReference type="InterPro" id="IPR013083">
    <property type="entry name" value="Znf_RING/FYVE/PHD"/>
</dbReference>
<dbReference type="EMBL" id="JAWQEG010006965">
    <property type="protein sequence ID" value="KAK3853425.1"/>
    <property type="molecule type" value="Genomic_DNA"/>
</dbReference>
<keyword evidence="1" id="KW-0479">Metal-binding</keyword>
<protein>
    <recommendedName>
        <fullName evidence="6">RING-type domain-containing protein</fullName>
    </recommendedName>
</protein>
<name>A0AAE1EJY7_PETCI</name>
<gene>
    <name evidence="7" type="ORF">Pcinc_040035</name>
</gene>
<dbReference type="Pfam" id="PF13445">
    <property type="entry name" value="zf-RING_UBOX"/>
    <property type="match status" value="1"/>
</dbReference>